<keyword evidence="4" id="KW-1185">Reference proteome</keyword>
<dbReference type="Pfam" id="PF00856">
    <property type="entry name" value="SET"/>
    <property type="match status" value="1"/>
</dbReference>
<dbReference type="InterPro" id="IPR053185">
    <property type="entry name" value="SET_domain_protein"/>
</dbReference>
<dbReference type="PANTHER" id="PTHR47332">
    <property type="entry name" value="SET DOMAIN-CONTAINING PROTEIN 5"/>
    <property type="match status" value="1"/>
</dbReference>
<feature type="region of interest" description="Disordered" evidence="1">
    <location>
        <begin position="205"/>
        <end position="238"/>
    </location>
</feature>
<name>A0AAN8IM64_9EURO</name>
<dbReference type="AlphaFoldDB" id="A0AAN8IM64"/>
<evidence type="ECO:0000313" key="3">
    <source>
        <dbReference type="EMBL" id="KAK5952867.1"/>
    </source>
</evidence>
<dbReference type="CDD" id="cd20071">
    <property type="entry name" value="SET_SMYD"/>
    <property type="match status" value="1"/>
</dbReference>
<dbReference type="EMBL" id="JAKLMC020000013">
    <property type="protein sequence ID" value="KAK5952867.1"/>
    <property type="molecule type" value="Genomic_DNA"/>
</dbReference>
<dbReference type="PANTHER" id="PTHR47332:SF4">
    <property type="entry name" value="SET DOMAIN-CONTAINING PROTEIN 5"/>
    <property type="match status" value="1"/>
</dbReference>
<accession>A0AAN8IM64</accession>
<comment type="caution">
    <text evidence="3">The sequence shown here is derived from an EMBL/GenBank/DDBJ whole genome shotgun (WGS) entry which is preliminary data.</text>
</comment>
<feature type="compositionally biased region" description="Polar residues" evidence="1">
    <location>
        <begin position="11"/>
        <end position="23"/>
    </location>
</feature>
<reference evidence="3 4" key="1">
    <citation type="submission" date="2022-12" db="EMBL/GenBank/DDBJ databases">
        <title>Genomic features and morphological characterization of a novel Knufia sp. strain isolated from spacecraft assembly facility.</title>
        <authorList>
            <person name="Teixeira M."/>
            <person name="Chander A.M."/>
            <person name="Stajich J.E."/>
            <person name="Venkateswaran K."/>
        </authorList>
    </citation>
    <scope>NUCLEOTIDE SEQUENCE [LARGE SCALE GENOMIC DNA]</scope>
    <source>
        <strain evidence="3 4">FJI-L2-BK-P2</strain>
    </source>
</reference>
<gene>
    <name evidence="3" type="ORF">OHC33_005988</name>
</gene>
<dbReference type="SUPFAM" id="SSF82199">
    <property type="entry name" value="SET domain"/>
    <property type="match status" value="1"/>
</dbReference>
<dbReference type="PROSITE" id="PS50280">
    <property type="entry name" value="SET"/>
    <property type="match status" value="1"/>
</dbReference>
<feature type="domain" description="SET" evidence="2">
    <location>
        <begin position="76"/>
        <end position="265"/>
    </location>
</feature>
<evidence type="ECO:0000313" key="4">
    <source>
        <dbReference type="Proteomes" id="UP001316803"/>
    </source>
</evidence>
<evidence type="ECO:0000259" key="2">
    <source>
        <dbReference type="PROSITE" id="PS50280"/>
    </source>
</evidence>
<evidence type="ECO:0000256" key="1">
    <source>
        <dbReference type="SAM" id="MobiDB-lite"/>
    </source>
</evidence>
<dbReference type="Gene3D" id="2.170.270.10">
    <property type="entry name" value="SET domain"/>
    <property type="match status" value="1"/>
</dbReference>
<dbReference type="SMART" id="SM00317">
    <property type="entry name" value="SET"/>
    <property type="match status" value="1"/>
</dbReference>
<protein>
    <recommendedName>
        <fullName evidence="2">SET domain-containing protein</fullName>
    </recommendedName>
</protein>
<proteinExistence type="predicted"/>
<dbReference type="Proteomes" id="UP001316803">
    <property type="component" value="Unassembled WGS sequence"/>
</dbReference>
<dbReference type="Gene3D" id="1.25.40.10">
    <property type="entry name" value="Tetratricopeptide repeat domain"/>
    <property type="match status" value="1"/>
</dbReference>
<feature type="region of interest" description="Disordered" evidence="1">
    <location>
        <begin position="1"/>
        <end position="35"/>
    </location>
</feature>
<dbReference type="InterPro" id="IPR046341">
    <property type="entry name" value="SET_dom_sf"/>
</dbReference>
<organism evidence="3 4">
    <name type="scientific">Knufia fluminis</name>
    <dbReference type="NCBI Taxonomy" id="191047"/>
    <lineage>
        <taxon>Eukaryota</taxon>
        <taxon>Fungi</taxon>
        <taxon>Dikarya</taxon>
        <taxon>Ascomycota</taxon>
        <taxon>Pezizomycotina</taxon>
        <taxon>Eurotiomycetes</taxon>
        <taxon>Chaetothyriomycetidae</taxon>
        <taxon>Chaetothyriales</taxon>
        <taxon>Trichomeriaceae</taxon>
        <taxon>Knufia</taxon>
    </lineage>
</organism>
<dbReference type="InterPro" id="IPR011990">
    <property type="entry name" value="TPR-like_helical_dom_sf"/>
</dbReference>
<dbReference type="InterPro" id="IPR001214">
    <property type="entry name" value="SET_dom"/>
</dbReference>
<sequence>MGQTREKKLSNRNLKSQQKQQTGGELVPELPSQTQPAIVLSHIKHASTPNGLPRKSHRPFPSSVKDFISSKRVDTSLIQVHDFGPGKGLGLVATRKIEPGTLVLEEEPVIRLTEEEERDSSQLHDLLQSRYQCLTDIDKAEFRNLHDTKKTDFSPRQSIYWSNDYNLKAPRSQYGGSCLGLKASRINHSCTPNVQFSFMEPESLTSSSAADPVSAESASEGDDASSVTSMDHDDAGAPQNCKNGVMRFYAIRPIKRGGEIVSNYDSAYLTSEQRQLNQRVYYGFQCDCSVCRPDTDGNAISDGRRKKMIRYRHMVKDAEQRWRARAIDAHPRRQLEVTSKLDSEHTMAHAAYTASSPNISLSSMKPEISSIIETLECLVDLLKREGLNGVELADVYSKLAKWSERADDMDAVEEWLKKEHATCIIAFGADSRRVKKVEERLDLLERSDKGKVKV</sequence>